<dbReference type="SUPFAM" id="SSF88697">
    <property type="entry name" value="PUA domain-like"/>
    <property type="match status" value="1"/>
</dbReference>
<dbReference type="Pfam" id="PF02190">
    <property type="entry name" value="LON_substr_bdg"/>
    <property type="match status" value="1"/>
</dbReference>
<gene>
    <name evidence="2" type="ORF">K6Y31_19510</name>
</gene>
<sequence>MKLALFPLPVFLLPGGKTQLRIFEPRYQRMVSESLKNQTGFGLCSFADAAQQQLMQAGTRVEIFDFDSFDDGTLSISIEGKDRFCIDNLSTDKDGLRQGEVTLLENWQPRKVSKEHQFVADSLARLLRDHALYQQQDLKQPLQDLTWVCQRWLELLPMPAQKKQSLFMQLKFEGLLQLIDDVLLQQNDPSH</sequence>
<dbReference type="RefSeq" id="WP_233054720.1">
    <property type="nucleotide sequence ID" value="NZ_JAIMJA010000028.1"/>
</dbReference>
<protein>
    <submittedName>
        <fullName evidence="2">LON peptidase substrate-binding domain-containing protein</fullName>
    </submittedName>
</protein>
<evidence type="ECO:0000313" key="3">
    <source>
        <dbReference type="Proteomes" id="UP001201273"/>
    </source>
</evidence>
<evidence type="ECO:0000259" key="1">
    <source>
        <dbReference type="SMART" id="SM00464"/>
    </source>
</evidence>
<dbReference type="InterPro" id="IPR046336">
    <property type="entry name" value="Lon_prtase_N_sf"/>
</dbReference>
<dbReference type="Gene3D" id="2.30.130.40">
    <property type="entry name" value="LON domain-like"/>
    <property type="match status" value="1"/>
</dbReference>
<name>A0ABS8WFM6_9GAMM</name>
<proteinExistence type="predicted"/>
<dbReference type="EMBL" id="JAIMJA010000028">
    <property type="protein sequence ID" value="MCE2596967.1"/>
    <property type="molecule type" value="Genomic_DNA"/>
</dbReference>
<feature type="domain" description="Lon N-terminal" evidence="1">
    <location>
        <begin position="2"/>
        <end position="185"/>
    </location>
</feature>
<dbReference type="SMART" id="SM00464">
    <property type="entry name" value="LON"/>
    <property type="match status" value="1"/>
</dbReference>
<reference evidence="2 3" key="1">
    <citation type="journal article" date="2022" name="Environ. Microbiol. Rep.">
        <title>Eco-phylogenetic analyses reveal divergent evolution of vitamin B12 metabolism in the marine bacterial family 'Psychromonadaceae'.</title>
        <authorList>
            <person name="Jin X."/>
            <person name="Yang Y."/>
            <person name="Cao H."/>
            <person name="Gao B."/>
            <person name="Zhao Z."/>
        </authorList>
    </citation>
    <scope>NUCLEOTIDE SEQUENCE [LARGE SCALE GENOMIC DNA]</scope>
    <source>
        <strain evidence="2 3">MKS20</strain>
    </source>
</reference>
<dbReference type="Gene3D" id="1.10.4060.10">
    <property type="entry name" value="BPP1347 like domain"/>
    <property type="match status" value="1"/>
</dbReference>
<dbReference type="InterPro" id="IPR015947">
    <property type="entry name" value="PUA-like_sf"/>
</dbReference>
<organism evidence="2 3">
    <name type="scientific">Motilimonas cestriensis</name>
    <dbReference type="NCBI Taxonomy" id="2742685"/>
    <lineage>
        <taxon>Bacteria</taxon>
        <taxon>Pseudomonadati</taxon>
        <taxon>Pseudomonadota</taxon>
        <taxon>Gammaproteobacteria</taxon>
        <taxon>Alteromonadales</taxon>
        <taxon>Alteromonadales genera incertae sedis</taxon>
        <taxon>Motilimonas</taxon>
    </lineage>
</organism>
<dbReference type="InterPro" id="IPR003111">
    <property type="entry name" value="Lon_prtase_N"/>
</dbReference>
<accession>A0ABS8WFM6</accession>
<comment type="caution">
    <text evidence="2">The sequence shown here is derived from an EMBL/GenBank/DDBJ whole genome shotgun (WGS) entry which is preliminary data.</text>
</comment>
<evidence type="ECO:0000313" key="2">
    <source>
        <dbReference type="EMBL" id="MCE2596967.1"/>
    </source>
</evidence>
<dbReference type="PANTHER" id="PTHR46732:SF8">
    <property type="entry name" value="ATP-DEPENDENT PROTEASE LA (LON) DOMAIN PROTEIN"/>
    <property type="match status" value="1"/>
</dbReference>
<keyword evidence="3" id="KW-1185">Reference proteome</keyword>
<dbReference type="PANTHER" id="PTHR46732">
    <property type="entry name" value="ATP-DEPENDENT PROTEASE LA (LON) DOMAIN PROTEIN"/>
    <property type="match status" value="1"/>
</dbReference>
<dbReference type="Proteomes" id="UP001201273">
    <property type="component" value="Unassembled WGS sequence"/>
</dbReference>